<accession>A0ABX7LPS3</accession>
<keyword evidence="3" id="KW-1185">Reference proteome</keyword>
<dbReference type="GO" id="GO:0016787">
    <property type="term" value="F:hydrolase activity"/>
    <property type="evidence" value="ECO:0007669"/>
    <property type="project" value="UniProtKB-KW"/>
</dbReference>
<dbReference type="InterPro" id="IPR050471">
    <property type="entry name" value="AB_hydrolase"/>
</dbReference>
<keyword evidence="2" id="KW-0378">Hydrolase</keyword>
<dbReference type="Gene3D" id="3.40.50.1820">
    <property type="entry name" value="alpha/beta hydrolase"/>
    <property type="match status" value="1"/>
</dbReference>
<name>A0ABX7LPS3_9CAUL</name>
<feature type="domain" description="AB hydrolase-1" evidence="1">
    <location>
        <begin position="23"/>
        <end position="247"/>
    </location>
</feature>
<dbReference type="InterPro" id="IPR029058">
    <property type="entry name" value="AB_hydrolase_fold"/>
</dbReference>
<organism evidence="2 3">
    <name type="scientific">Brevundimonas fontaquae</name>
    <dbReference type="NCBI Taxonomy" id="2813778"/>
    <lineage>
        <taxon>Bacteria</taxon>
        <taxon>Pseudomonadati</taxon>
        <taxon>Pseudomonadota</taxon>
        <taxon>Alphaproteobacteria</taxon>
        <taxon>Caulobacterales</taxon>
        <taxon>Caulobacteraceae</taxon>
        <taxon>Brevundimonas</taxon>
    </lineage>
</organism>
<evidence type="ECO:0000313" key="3">
    <source>
        <dbReference type="Proteomes" id="UP000662957"/>
    </source>
</evidence>
<dbReference type="Proteomes" id="UP000662957">
    <property type="component" value="Chromosome"/>
</dbReference>
<proteinExistence type="predicted"/>
<dbReference type="EMBL" id="CP070968">
    <property type="protein sequence ID" value="QSF54813.1"/>
    <property type="molecule type" value="Genomic_DNA"/>
</dbReference>
<dbReference type="SUPFAM" id="SSF53474">
    <property type="entry name" value="alpha/beta-Hydrolases"/>
    <property type="match status" value="1"/>
</dbReference>
<evidence type="ECO:0000313" key="2">
    <source>
        <dbReference type="EMBL" id="QSF54813.1"/>
    </source>
</evidence>
<sequence length="264" mass="27973">MSPAFVPRGDGHALYVRDWGEGPPVVLMAGWAMDGRIWGETMLHLSAVGLRPIAYDRNGHGRSTDRPGYDYDALADDLAAVLDALDLTGATLVAHSGAGGEAIRYLTRRGRARVSRLILVGATGPRVIGEAGVTAEIVDLLCAQLTTDLSGWIGANIDPFAPGAPPRVKDWMSGMVLDCSRRAIVAFQRTIAETDLTADAAALDLPVTIIHGDRDASAPLDVSGRRYAATIPDAELVVYEGIAHGVMVTDARRLAADIARRVLG</sequence>
<dbReference type="PANTHER" id="PTHR43433">
    <property type="entry name" value="HYDROLASE, ALPHA/BETA FOLD FAMILY PROTEIN"/>
    <property type="match status" value="1"/>
</dbReference>
<dbReference type="PANTHER" id="PTHR43433:SF3">
    <property type="entry name" value="NON-HEME CHLOROPEROXIDASE"/>
    <property type="match status" value="1"/>
</dbReference>
<reference evidence="2 3" key="1">
    <citation type="submission" date="2021-02" db="EMBL/GenBank/DDBJ databases">
        <title>Brevundimonas sp. CS1 genome sequence.</title>
        <authorList>
            <person name="Lee K."/>
            <person name="Choi Y.-J."/>
            <person name="Son H.-R."/>
        </authorList>
    </citation>
    <scope>NUCLEOTIDE SEQUENCE [LARGE SCALE GENOMIC DNA]</scope>
    <source>
        <strain evidence="2 3">CS1</strain>
    </source>
</reference>
<evidence type="ECO:0000259" key="1">
    <source>
        <dbReference type="Pfam" id="PF00561"/>
    </source>
</evidence>
<dbReference type="Pfam" id="PF00561">
    <property type="entry name" value="Abhydrolase_1"/>
    <property type="match status" value="1"/>
</dbReference>
<protein>
    <submittedName>
        <fullName evidence="2">Alpha/beta hydrolase</fullName>
    </submittedName>
</protein>
<gene>
    <name evidence="2" type="ORF">JX001_03060</name>
</gene>
<dbReference type="RefSeq" id="WP_205682247.1">
    <property type="nucleotide sequence ID" value="NZ_CP070968.1"/>
</dbReference>
<dbReference type="InterPro" id="IPR000073">
    <property type="entry name" value="AB_hydrolase_1"/>
</dbReference>